<evidence type="ECO:0000313" key="2">
    <source>
        <dbReference type="EMBL" id="EYB86975.1"/>
    </source>
</evidence>
<dbReference type="AlphaFoldDB" id="A0A016S8K3"/>
<reference evidence="3" key="1">
    <citation type="journal article" date="2015" name="Nat. Genet.">
        <title>The genome and transcriptome of the zoonotic hookworm Ancylostoma ceylanicum identify infection-specific gene families.</title>
        <authorList>
            <person name="Schwarz E.M."/>
            <person name="Hu Y."/>
            <person name="Antoshechkin I."/>
            <person name="Miller M.M."/>
            <person name="Sternberg P.W."/>
            <person name="Aroian R.V."/>
        </authorList>
    </citation>
    <scope>NUCLEOTIDE SEQUENCE</scope>
    <source>
        <strain evidence="3">HY135</strain>
    </source>
</reference>
<proteinExistence type="predicted"/>
<keyword evidence="3" id="KW-1185">Reference proteome</keyword>
<protein>
    <submittedName>
        <fullName evidence="2">Uncharacterized protein</fullName>
    </submittedName>
</protein>
<name>A0A016S8K3_9BILA</name>
<gene>
    <name evidence="2" type="primary">Acey_s0270.g856</name>
    <name evidence="2" type="ORF">Y032_0270g856</name>
</gene>
<feature type="region of interest" description="Disordered" evidence="1">
    <location>
        <begin position="82"/>
        <end position="115"/>
    </location>
</feature>
<organism evidence="2 3">
    <name type="scientific">Ancylostoma ceylanicum</name>
    <dbReference type="NCBI Taxonomy" id="53326"/>
    <lineage>
        <taxon>Eukaryota</taxon>
        <taxon>Metazoa</taxon>
        <taxon>Ecdysozoa</taxon>
        <taxon>Nematoda</taxon>
        <taxon>Chromadorea</taxon>
        <taxon>Rhabditida</taxon>
        <taxon>Rhabditina</taxon>
        <taxon>Rhabditomorpha</taxon>
        <taxon>Strongyloidea</taxon>
        <taxon>Ancylostomatidae</taxon>
        <taxon>Ancylostomatinae</taxon>
        <taxon>Ancylostoma</taxon>
    </lineage>
</organism>
<dbReference type="Proteomes" id="UP000024635">
    <property type="component" value="Unassembled WGS sequence"/>
</dbReference>
<accession>A0A016S8K3</accession>
<evidence type="ECO:0000313" key="3">
    <source>
        <dbReference type="Proteomes" id="UP000024635"/>
    </source>
</evidence>
<dbReference type="EMBL" id="JARK01001606">
    <property type="protein sequence ID" value="EYB86975.1"/>
    <property type="molecule type" value="Genomic_DNA"/>
</dbReference>
<comment type="caution">
    <text evidence="2">The sequence shown here is derived from an EMBL/GenBank/DDBJ whole genome shotgun (WGS) entry which is preliminary data.</text>
</comment>
<evidence type="ECO:0000256" key="1">
    <source>
        <dbReference type="SAM" id="MobiDB-lite"/>
    </source>
</evidence>
<sequence length="115" mass="13019">MSVQYLAKSEWGAGRKVRMTTIGPRSGGTPRASEENEHNLFFVFVLRDEGDSFGKIGFNLGVTGKRPKGRPKQRRMDTLHADLKTVGMHPDQAHDRTKWRQGISKADPVTKRDKR</sequence>